<dbReference type="Gene3D" id="1.10.287.470">
    <property type="entry name" value="Helix hairpin bin"/>
    <property type="match status" value="1"/>
</dbReference>
<comment type="subcellular location">
    <subcellularLocation>
        <location evidence="1">Cell envelope</location>
    </subcellularLocation>
</comment>
<dbReference type="InterPro" id="IPR059052">
    <property type="entry name" value="HH_YbhG-like"/>
</dbReference>
<evidence type="ECO:0000259" key="4">
    <source>
        <dbReference type="Pfam" id="PF25881"/>
    </source>
</evidence>
<dbReference type="PANTHER" id="PTHR32347:SF29">
    <property type="entry name" value="UPF0194 MEMBRANE PROTEIN YBHG"/>
    <property type="match status" value="1"/>
</dbReference>
<comment type="caution">
    <text evidence="5">The sequence shown here is derived from an EMBL/GenBank/DDBJ whole genome shotgun (WGS) entry which is preliminary data.</text>
</comment>
<dbReference type="InterPro" id="IPR050465">
    <property type="entry name" value="UPF0194_transport"/>
</dbReference>
<gene>
    <name evidence="5" type="ORF">GN331_15190</name>
</gene>
<feature type="chain" id="PRO_5028805957" evidence="3">
    <location>
        <begin position="18"/>
        <end position="315"/>
    </location>
</feature>
<evidence type="ECO:0000256" key="1">
    <source>
        <dbReference type="ARBA" id="ARBA00004196"/>
    </source>
</evidence>
<reference evidence="5 6" key="1">
    <citation type="submission" date="2019-12" db="EMBL/GenBank/DDBJ databases">
        <authorList>
            <person name="Xu J."/>
        </authorList>
    </citation>
    <scope>NUCLEOTIDE SEQUENCE [LARGE SCALE GENOMIC DNA]</scope>
    <source>
        <strain evidence="5 6">HX-5-24</strain>
    </source>
</reference>
<evidence type="ECO:0000313" key="5">
    <source>
        <dbReference type="EMBL" id="MUV15547.1"/>
    </source>
</evidence>
<organism evidence="5 6">
    <name type="scientific">Noviluteimonas gilva</name>
    <dbReference type="NCBI Taxonomy" id="2682097"/>
    <lineage>
        <taxon>Bacteria</taxon>
        <taxon>Pseudomonadati</taxon>
        <taxon>Pseudomonadota</taxon>
        <taxon>Gammaproteobacteria</taxon>
        <taxon>Lysobacterales</taxon>
        <taxon>Lysobacteraceae</taxon>
        <taxon>Noviluteimonas</taxon>
    </lineage>
</organism>
<sequence>MTLRPRLLVLCTFAVLAACRNDAPQALGTLEYDRITLPAPAAEKIVAIGVREGQQVKAGQSLLQLELDRTRASTEAMRAQAARQRATLAELEAGPRAEEIARARAELAAARAQANDTRIYYNRVRQLGAQQLMAASDIDRARASADNAAGTARALEAALKELEAGTRIEQIAQGEAALAASEADVAAQQVTLGKLSVVAPRDGLVDSIPYKLGDQAAVGQPLAILLVGQPFARVYVPEPIRANVAVGTKAKLFIDGKDDAIPGTVRMIRTEPTFTPYFALIGKDAARMSYIAEVLVDDKNAKLPAGLPVRAEFAE</sequence>
<dbReference type="RefSeq" id="WP_156643129.1">
    <property type="nucleotide sequence ID" value="NZ_WOXT01000005.1"/>
</dbReference>
<name>A0A7C9MNR6_9GAMM</name>
<dbReference type="Gene3D" id="2.40.30.170">
    <property type="match status" value="1"/>
</dbReference>
<keyword evidence="3" id="KW-0732">Signal</keyword>
<keyword evidence="6" id="KW-1185">Reference proteome</keyword>
<proteinExistence type="predicted"/>
<feature type="domain" description="YbhG-like alpha-helical hairpin" evidence="4">
    <location>
        <begin position="78"/>
        <end position="190"/>
    </location>
</feature>
<dbReference type="Proteomes" id="UP000479692">
    <property type="component" value="Unassembled WGS sequence"/>
</dbReference>
<keyword evidence="2" id="KW-0175">Coiled coil</keyword>
<evidence type="ECO:0000256" key="2">
    <source>
        <dbReference type="ARBA" id="ARBA00023054"/>
    </source>
</evidence>
<feature type="signal peptide" evidence="3">
    <location>
        <begin position="1"/>
        <end position="17"/>
    </location>
</feature>
<evidence type="ECO:0000256" key="3">
    <source>
        <dbReference type="SAM" id="SignalP"/>
    </source>
</evidence>
<dbReference type="PANTHER" id="PTHR32347">
    <property type="entry name" value="EFFLUX SYSTEM COMPONENT YKNX-RELATED"/>
    <property type="match status" value="1"/>
</dbReference>
<dbReference type="EMBL" id="WOXT01000005">
    <property type="protein sequence ID" value="MUV15547.1"/>
    <property type="molecule type" value="Genomic_DNA"/>
</dbReference>
<dbReference type="AlphaFoldDB" id="A0A7C9MNR6"/>
<dbReference type="PROSITE" id="PS51257">
    <property type="entry name" value="PROKAR_LIPOPROTEIN"/>
    <property type="match status" value="1"/>
</dbReference>
<protein>
    <submittedName>
        <fullName evidence="5">HlyD family efflux transporter periplasmic adaptor subunit</fullName>
    </submittedName>
</protein>
<dbReference type="Gene3D" id="2.40.50.100">
    <property type="match status" value="2"/>
</dbReference>
<evidence type="ECO:0000313" key="6">
    <source>
        <dbReference type="Proteomes" id="UP000479692"/>
    </source>
</evidence>
<accession>A0A7C9MNR6</accession>
<dbReference type="Pfam" id="PF25881">
    <property type="entry name" value="HH_YBHG"/>
    <property type="match status" value="1"/>
</dbReference>
<dbReference type="GO" id="GO:0030313">
    <property type="term" value="C:cell envelope"/>
    <property type="evidence" value="ECO:0007669"/>
    <property type="project" value="UniProtKB-SubCell"/>
</dbReference>